<dbReference type="Gene3D" id="3.40.140.10">
    <property type="entry name" value="Cytidine Deaminase, domain 2"/>
    <property type="match status" value="1"/>
</dbReference>
<evidence type="ECO:0000313" key="1">
    <source>
        <dbReference type="EMBL" id="EPQ57015.1"/>
    </source>
</evidence>
<dbReference type="Proteomes" id="UP000030669">
    <property type="component" value="Unassembled WGS sequence"/>
</dbReference>
<dbReference type="OMA" id="EINCIQQ"/>
<evidence type="ECO:0000313" key="2">
    <source>
        <dbReference type="Proteomes" id="UP000030669"/>
    </source>
</evidence>
<dbReference type="eggNOG" id="ENOG502S00E">
    <property type="taxonomic scope" value="Eukaryota"/>
</dbReference>
<dbReference type="GeneID" id="19298658"/>
<evidence type="ECO:0008006" key="3">
    <source>
        <dbReference type="Google" id="ProtNLM"/>
    </source>
</evidence>
<dbReference type="RefSeq" id="XP_007864181.1">
    <property type="nucleotide sequence ID" value="XM_007865990.1"/>
</dbReference>
<sequence>MPYSTCTLLQAFLDVLTQSIIPLTRGGVSSGSKVFGAAVLRSKDLSLVVAETNDEASCPLWHGEVNCIRKFYEIPREKRGVGSDECIFLSTHEPCALAWSGFHHIYFLFSYDDTRDTFAIPHDIDILTSVFHAPTSSPVPSDDLYNRQNKFFSVYSIEGLMGQLTDDDAKQDLRTQIKSVKQEYNVLAENYARGKGEKEIPLA</sequence>
<reference evidence="1 2" key="1">
    <citation type="journal article" date="2012" name="Science">
        <title>The Paleozoic origin of enzymatic lignin decomposition reconstructed from 31 fungal genomes.</title>
        <authorList>
            <person name="Floudas D."/>
            <person name="Binder M."/>
            <person name="Riley R."/>
            <person name="Barry K."/>
            <person name="Blanchette R.A."/>
            <person name="Henrissat B."/>
            <person name="Martinez A.T."/>
            <person name="Otillar R."/>
            <person name="Spatafora J.W."/>
            <person name="Yadav J.S."/>
            <person name="Aerts A."/>
            <person name="Benoit I."/>
            <person name="Boyd A."/>
            <person name="Carlson A."/>
            <person name="Copeland A."/>
            <person name="Coutinho P.M."/>
            <person name="de Vries R.P."/>
            <person name="Ferreira P."/>
            <person name="Findley K."/>
            <person name="Foster B."/>
            <person name="Gaskell J."/>
            <person name="Glotzer D."/>
            <person name="Gorecki P."/>
            <person name="Heitman J."/>
            <person name="Hesse C."/>
            <person name="Hori C."/>
            <person name="Igarashi K."/>
            <person name="Jurgens J.A."/>
            <person name="Kallen N."/>
            <person name="Kersten P."/>
            <person name="Kohler A."/>
            <person name="Kuees U."/>
            <person name="Kumar T.K.A."/>
            <person name="Kuo A."/>
            <person name="LaButti K."/>
            <person name="Larrondo L.F."/>
            <person name="Lindquist E."/>
            <person name="Ling A."/>
            <person name="Lombard V."/>
            <person name="Lucas S."/>
            <person name="Lundell T."/>
            <person name="Martin R."/>
            <person name="McLaughlin D.J."/>
            <person name="Morgenstern I."/>
            <person name="Morin E."/>
            <person name="Murat C."/>
            <person name="Nagy L.G."/>
            <person name="Nolan M."/>
            <person name="Ohm R.A."/>
            <person name="Patyshakuliyeva A."/>
            <person name="Rokas A."/>
            <person name="Ruiz-Duenas F.J."/>
            <person name="Sabat G."/>
            <person name="Salamov A."/>
            <person name="Samejima M."/>
            <person name="Schmutz J."/>
            <person name="Slot J.C."/>
            <person name="St John F."/>
            <person name="Stenlid J."/>
            <person name="Sun H."/>
            <person name="Sun S."/>
            <person name="Syed K."/>
            <person name="Tsang A."/>
            <person name="Wiebenga A."/>
            <person name="Young D."/>
            <person name="Pisabarro A."/>
            <person name="Eastwood D.C."/>
            <person name="Martin F."/>
            <person name="Cullen D."/>
            <person name="Grigoriev I.V."/>
            <person name="Hibbett D.S."/>
        </authorList>
    </citation>
    <scope>NUCLEOTIDE SEQUENCE [LARGE SCALE GENOMIC DNA]</scope>
    <source>
        <strain evidence="1 2">ATCC 11539</strain>
    </source>
</reference>
<keyword evidence="2" id="KW-1185">Reference proteome</keyword>
<dbReference type="InterPro" id="IPR016193">
    <property type="entry name" value="Cytidine_deaminase-like"/>
</dbReference>
<dbReference type="GO" id="GO:0003824">
    <property type="term" value="F:catalytic activity"/>
    <property type="evidence" value="ECO:0007669"/>
    <property type="project" value="InterPro"/>
</dbReference>
<protein>
    <recommendedName>
        <fullName evidence="3">CMP/dCMP-type deaminase domain-containing protein</fullName>
    </recommendedName>
</protein>
<dbReference type="STRING" id="670483.S7RR13"/>
<dbReference type="HOGENOM" id="CLU_107695_0_0_1"/>
<dbReference type="OrthoDB" id="9980836at2759"/>
<accession>S7RR13</accession>
<dbReference type="KEGG" id="gtr:GLOTRDRAFT_104658"/>
<dbReference type="AlphaFoldDB" id="S7RR13"/>
<dbReference type="SUPFAM" id="SSF53927">
    <property type="entry name" value="Cytidine deaminase-like"/>
    <property type="match status" value="1"/>
</dbReference>
<proteinExistence type="predicted"/>
<name>S7RR13_GLOTA</name>
<dbReference type="GO" id="GO:0006139">
    <property type="term" value="P:nucleobase-containing compound metabolic process"/>
    <property type="evidence" value="ECO:0007669"/>
    <property type="project" value="UniProtKB-ARBA"/>
</dbReference>
<dbReference type="EMBL" id="KB469299">
    <property type="protein sequence ID" value="EPQ57015.1"/>
    <property type="molecule type" value="Genomic_DNA"/>
</dbReference>
<gene>
    <name evidence="1" type="ORF">GLOTRDRAFT_104658</name>
</gene>
<organism evidence="1 2">
    <name type="scientific">Gloeophyllum trabeum (strain ATCC 11539 / FP-39264 / Madison 617)</name>
    <name type="common">Brown rot fungus</name>
    <dbReference type="NCBI Taxonomy" id="670483"/>
    <lineage>
        <taxon>Eukaryota</taxon>
        <taxon>Fungi</taxon>
        <taxon>Dikarya</taxon>
        <taxon>Basidiomycota</taxon>
        <taxon>Agaricomycotina</taxon>
        <taxon>Agaricomycetes</taxon>
        <taxon>Gloeophyllales</taxon>
        <taxon>Gloeophyllaceae</taxon>
        <taxon>Gloeophyllum</taxon>
    </lineage>
</organism>